<dbReference type="PROSITE" id="PS51464">
    <property type="entry name" value="SIS"/>
    <property type="match status" value="1"/>
</dbReference>
<reference evidence="2 3" key="1">
    <citation type="submission" date="2019-11" db="EMBL/GenBank/DDBJ databases">
        <title>Divergent Streptococcus suis from cattle.</title>
        <authorList>
            <person name="Williamson C."/>
        </authorList>
    </citation>
    <scope>NUCLEOTIDE SEQUENCE [LARGE SCALE GENOMIC DNA]</scope>
    <source>
        <strain evidence="2 3">10-36905</strain>
    </source>
</reference>
<dbReference type="RefSeq" id="WP_024396713.1">
    <property type="nucleotide sequence ID" value="NZ_WNXH01000012.1"/>
</dbReference>
<dbReference type="SUPFAM" id="SSF53697">
    <property type="entry name" value="SIS domain"/>
    <property type="match status" value="1"/>
</dbReference>
<sequence>MEESLLTYLGLLDAELRELIQNIDDEKLKEAADLIIKAQMKKQRIHITGIGKPSHIAGYVAALLSSTGSPAYFLDATEAVHGSAGQVVSEDVVIAISNSGQTEELKNTMLALKKIGVRTISITGNVNSWLAKNTDICLFAGVKEEGDCYNKPPRLSILAELIVLQSLSIILQERNKLSLEDYYLWHPGGSLGKSLERKVI</sequence>
<evidence type="ECO:0000313" key="2">
    <source>
        <dbReference type="EMBL" id="MYN70112.1"/>
    </source>
</evidence>
<accession>A0A6L8MYJ8</accession>
<dbReference type="AlphaFoldDB" id="A0A6L8MYJ8"/>
<dbReference type="GO" id="GO:1901135">
    <property type="term" value="P:carbohydrate derivative metabolic process"/>
    <property type="evidence" value="ECO:0007669"/>
    <property type="project" value="InterPro"/>
</dbReference>
<dbReference type="InterPro" id="IPR046348">
    <property type="entry name" value="SIS_dom_sf"/>
</dbReference>
<dbReference type="CDD" id="cd05014">
    <property type="entry name" value="SIS_Kpsf"/>
    <property type="match status" value="1"/>
</dbReference>
<comment type="caution">
    <text evidence="2">The sequence shown here is derived from an EMBL/GenBank/DDBJ whole genome shotgun (WGS) entry which is preliminary data.</text>
</comment>
<dbReference type="GO" id="GO:0097367">
    <property type="term" value="F:carbohydrate derivative binding"/>
    <property type="evidence" value="ECO:0007669"/>
    <property type="project" value="InterPro"/>
</dbReference>
<dbReference type="Proteomes" id="UP000483765">
    <property type="component" value="Unassembled WGS sequence"/>
</dbReference>
<dbReference type="PANTHER" id="PTHR42745">
    <property type="match status" value="1"/>
</dbReference>
<protein>
    <submittedName>
        <fullName evidence="2">SIS domain-containing protein</fullName>
    </submittedName>
</protein>
<dbReference type="InterPro" id="IPR001347">
    <property type="entry name" value="SIS_dom"/>
</dbReference>
<proteinExistence type="predicted"/>
<dbReference type="InterPro" id="IPR050986">
    <property type="entry name" value="GutQ/KpsF_isomerases"/>
</dbReference>
<dbReference type="Gene3D" id="3.40.50.10490">
    <property type="entry name" value="Glucose-6-phosphate isomerase like protein, domain 1"/>
    <property type="match status" value="1"/>
</dbReference>
<organism evidence="2 3">
    <name type="scientific">Streptococcus suis</name>
    <dbReference type="NCBI Taxonomy" id="1307"/>
    <lineage>
        <taxon>Bacteria</taxon>
        <taxon>Bacillati</taxon>
        <taxon>Bacillota</taxon>
        <taxon>Bacilli</taxon>
        <taxon>Lactobacillales</taxon>
        <taxon>Streptococcaceae</taxon>
        <taxon>Streptococcus</taxon>
    </lineage>
</organism>
<evidence type="ECO:0000259" key="1">
    <source>
        <dbReference type="PROSITE" id="PS51464"/>
    </source>
</evidence>
<dbReference type="PANTHER" id="PTHR42745:SF1">
    <property type="entry name" value="ARABINOSE 5-PHOSPHATE ISOMERASE KDSD"/>
    <property type="match status" value="1"/>
</dbReference>
<gene>
    <name evidence="2" type="ORF">GLP18_07745</name>
</gene>
<name>A0A6L8MYJ8_STRSU</name>
<dbReference type="EMBL" id="WNXH01000012">
    <property type="protein sequence ID" value="MYN70112.1"/>
    <property type="molecule type" value="Genomic_DNA"/>
</dbReference>
<dbReference type="Pfam" id="PF01380">
    <property type="entry name" value="SIS"/>
    <property type="match status" value="1"/>
</dbReference>
<evidence type="ECO:0000313" key="3">
    <source>
        <dbReference type="Proteomes" id="UP000483765"/>
    </source>
</evidence>
<feature type="domain" description="SIS" evidence="1">
    <location>
        <begin position="31"/>
        <end position="177"/>
    </location>
</feature>
<dbReference type="InterPro" id="IPR035474">
    <property type="entry name" value="SIS_Kpsf"/>
</dbReference>